<sequence>MLCGFPSTAKQRQGVSTAASPSHIADHHDSPRQEAGGTKFYCGFCSEAFTDQTRFMEHLRGHTTLQQRPFECQVCHTAFAHRVSLTNHLRTHRAERPFQCPMCLDTFKQRGNLTMHLRSHADPSAGADST</sequence>
<dbReference type="Proteomes" id="UP000805193">
    <property type="component" value="Unassembled WGS sequence"/>
</dbReference>
<proteinExistence type="predicted"/>
<reference evidence="1 2" key="1">
    <citation type="journal article" date="2020" name="Cell">
        <title>Large-Scale Comparative Analyses of Tick Genomes Elucidate Their Genetic Diversity and Vector Capacities.</title>
        <authorList>
            <consortium name="Tick Genome and Microbiome Consortium (TIGMIC)"/>
            <person name="Jia N."/>
            <person name="Wang J."/>
            <person name="Shi W."/>
            <person name="Du L."/>
            <person name="Sun Y."/>
            <person name="Zhan W."/>
            <person name="Jiang J.F."/>
            <person name="Wang Q."/>
            <person name="Zhang B."/>
            <person name="Ji P."/>
            <person name="Bell-Sakyi L."/>
            <person name="Cui X.M."/>
            <person name="Yuan T.T."/>
            <person name="Jiang B.G."/>
            <person name="Yang W.F."/>
            <person name="Lam T.T."/>
            <person name="Chang Q.C."/>
            <person name="Ding S.J."/>
            <person name="Wang X.J."/>
            <person name="Zhu J.G."/>
            <person name="Ruan X.D."/>
            <person name="Zhao L."/>
            <person name="Wei J.T."/>
            <person name="Ye R.Z."/>
            <person name="Que T.C."/>
            <person name="Du C.H."/>
            <person name="Zhou Y.H."/>
            <person name="Cheng J.X."/>
            <person name="Dai P.F."/>
            <person name="Guo W.B."/>
            <person name="Han X.H."/>
            <person name="Huang E.J."/>
            <person name="Li L.F."/>
            <person name="Wei W."/>
            <person name="Gao Y.C."/>
            <person name="Liu J.Z."/>
            <person name="Shao H.Z."/>
            <person name="Wang X."/>
            <person name="Wang C.C."/>
            <person name="Yang T.C."/>
            <person name="Huo Q.B."/>
            <person name="Li W."/>
            <person name="Chen H.Y."/>
            <person name="Chen S.E."/>
            <person name="Zhou L.G."/>
            <person name="Ni X.B."/>
            <person name="Tian J.H."/>
            <person name="Sheng Y."/>
            <person name="Liu T."/>
            <person name="Pan Y.S."/>
            <person name="Xia L.Y."/>
            <person name="Li J."/>
            <person name="Zhao F."/>
            <person name="Cao W.C."/>
        </authorList>
    </citation>
    <scope>NUCLEOTIDE SEQUENCE [LARGE SCALE GENOMIC DNA]</scope>
    <source>
        <strain evidence="1">Iper-2018</strain>
    </source>
</reference>
<organism evidence="1 2">
    <name type="scientific">Ixodes persulcatus</name>
    <name type="common">Taiga tick</name>
    <dbReference type="NCBI Taxonomy" id="34615"/>
    <lineage>
        <taxon>Eukaryota</taxon>
        <taxon>Metazoa</taxon>
        <taxon>Ecdysozoa</taxon>
        <taxon>Arthropoda</taxon>
        <taxon>Chelicerata</taxon>
        <taxon>Arachnida</taxon>
        <taxon>Acari</taxon>
        <taxon>Parasitiformes</taxon>
        <taxon>Ixodida</taxon>
        <taxon>Ixodoidea</taxon>
        <taxon>Ixodidae</taxon>
        <taxon>Ixodinae</taxon>
        <taxon>Ixodes</taxon>
    </lineage>
</organism>
<dbReference type="EMBL" id="JABSTQ010009741">
    <property type="protein sequence ID" value="KAG0426249.1"/>
    <property type="molecule type" value="Genomic_DNA"/>
</dbReference>
<evidence type="ECO:0000313" key="2">
    <source>
        <dbReference type="Proteomes" id="UP000805193"/>
    </source>
</evidence>
<evidence type="ECO:0000313" key="1">
    <source>
        <dbReference type="EMBL" id="KAG0426249.1"/>
    </source>
</evidence>
<keyword evidence="2" id="KW-1185">Reference proteome</keyword>
<gene>
    <name evidence="1" type="ORF">HPB47_026636</name>
</gene>
<protein>
    <submittedName>
        <fullName evidence="1">Uncharacterized protein</fullName>
    </submittedName>
</protein>
<comment type="caution">
    <text evidence="1">The sequence shown here is derived from an EMBL/GenBank/DDBJ whole genome shotgun (WGS) entry which is preliminary data.</text>
</comment>
<name>A0AC60PZN2_IXOPE</name>
<accession>A0AC60PZN2</accession>